<proteinExistence type="inferred from homology"/>
<sequence length="314" mass="34195">MRLLRLWPDESHFDFMRFRHVTFPLSAVMSVATVVLFLTVGLNFGIDFKGGTLVELQAKPGHTADVAEIRHTANGFGFGETEVQELGGEGQVLVRFPLQAGEQGQTAVMQKAHAAFDAAYDFRRTETVGPRVSGELVQSGTIGVVLSVLAVLLYLWFRFERELALGAIVGTLHDIVLTVGVFIITRIEFNMTSIAAILTIVGYSLNETVVVFDRTRELMRRYKTIPVVELLNLSINSTMSRTVMTSLSTTLSLVALVLFGGEAIKGFAVVMLCGVVICTYSAIFVSTPALIYIGLRLSGTKASQREAGLPQAAE</sequence>
<comment type="subunit">
    <text evidence="9">Forms a complex with SecD. Part of the essential Sec protein translocation apparatus which comprises SecA, SecYEG and auxiliary proteins SecDF-YajC and YidC.</text>
</comment>
<keyword evidence="12" id="KW-1185">Reference proteome</keyword>
<name>A0ABW1WIU6_9HYPH</name>
<keyword evidence="6 9" id="KW-1133">Transmembrane helix</keyword>
<organism evidence="11 12">
    <name type="scientific">Methylorubrum zatmanii</name>
    <dbReference type="NCBI Taxonomy" id="29429"/>
    <lineage>
        <taxon>Bacteria</taxon>
        <taxon>Pseudomonadati</taxon>
        <taxon>Pseudomonadota</taxon>
        <taxon>Alphaproteobacteria</taxon>
        <taxon>Hyphomicrobiales</taxon>
        <taxon>Methylobacteriaceae</taxon>
        <taxon>Methylorubrum</taxon>
    </lineage>
</organism>
<evidence type="ECO:0000259" key="10">
    <source>
        <dbReference type="Pfam" id="PF02355"/>
    </source>
</evidence>
<feature type="transmembrane region" description="Helical" evidence="9">
    <location>
        <begin position="191"/>
        <end position="212"/>
    </location>
</feature>
<evidence type="ECO:0000256" key="6">
    <source>
        <dbReference type="ARBA" id="ARBA00022989"/>
    </source>
</evidence>
<reference evidence="12" key="1">
    <citation type="journal article" date="2019" name="Int. J. Syst. Evol. Microbiol.">
        <title>The Global Catalogue of Microorganisms (GCM) 10K type strain sequencing project: providing services to taxonomists for standard genome sequencing and annotation.</title>
        <authorList>
            <consortium name="The Broad Institute Genomics Platform"/>
            <consortium name="The Broad Institute Genome Sequencing Center for Infectious Disease"/>
            <person name="Wu L."/>
            <person name="Ma J."/>
        </authorList>
    </citation>
    <scope>NUCLEOTIDE SEQUENCE [LARGE SCALE GENOMIC DNA]</scope>
    <source>
        <strain evidence="12">CCUG 36916</strain>
    </source>
</reference>
<comment type="caution">
    <text evidence="11">The sequence shown here is derived from an EMBL/GenBank/DDBJ whole genome shotgun (WGS) entry which is preliminary data.</text>
</comment>
<dbReference type="Pfam" id="PF07549">
    <property type="entry name" value="Sec_GG"/>
    <property type="match status" value="1"/>
</dbReference>
<evidence type="ECO:0000256" key="7">
    <source>
        <dbReference type="ARBA" id="ARBA00023010"/>
    </source>
</evidence>
<dbReference type="PANTHER" id="PTHR30081:SF8">
    <property type="entry name" value="PROTEIN TRANSLOCASE SUBUNIT SECF"/>
    <property type="match status" value="1"/>
</dbReference>
<dbReference type="SUPFAM" id="SSF82866">
    <property type="entry name" value="Multidrug efflux transporter AcrB transmembrane domain"/>
    <property type="match status" value="1"/>
</dbReference>
<accession>A0ABW1WIU6</accession>
<dbReference type="NCBIfam" id="TIGR00966">
    <property type="entry name" value="transloc_SecF"/>
    <property type="match status" value="1"/>
</dbReference>
<evidence type="ECO:0000256" key="2">
    <source>
        <dbReference type="ARBA" id="ARBA00022448"/>
    </source>
</evidence>
<gene>
    <name evidence="9 11" type="primary">secF</name>
    <name evidence="11" type="ORF">ACFQDP_03845</name>
</gene>
<feature type="transmembrane region" description="Helical" evidence="9">
    <location>
        <begin position="243"/>
        <end position="261"/>
    </location>
</feature>
<evidence type="ECO:0000256" key="9">
    <source>
        <dbReference type="HAMAP-Rule" id="MF_01464"/>
    </source>
</evidence>
<dbReference type="NCBIfam" id="TIGR00916">
    <property type="entry name" value="2A0604s01"/>
    <property type="match status" value="1"/>
</dbReference>
<comment type="similarity">
    <text evidence="9">Belongs to the SecD/SecF family. SecF subfamily.</text>
</comment>
<protein>
    <recommendedName>
        <fullName evidence="9">Protein-export membrane protein SecF</fullName>
    </recommendedName>
</protein>
<dbReference type="InterPro" id="IPR022645">
    <property type="entry name" value="SecD/SecF_bac"/>
</dbReference>
<dbReference type="InterPro" id="IPR055344">
    <property type="entry name" value="SecD_SecF_C_bact"/>
</dbReference>
<dbReference type="EMBL" id="JBHSTT010000012">
    <property type="protein sequence ID" value="MFC6388492.1"/>
    <property type="molecule type" value="Genomic_DNA"/>
</dbReference>
<dbReference type="Gene3D" id="1.20.1640.10">
    <property type="entry name" value="Multidrug efflux transporter AcrB transmembrane domain"/>
    <property type="match status" value="1"/>
</dbReference>
<evidence type="ECO:0000256" key="1">
    <source>
        <dbReference type="ARBA" id="ARBA00004651"/>
    </source>
</evidence>
<evidence type="ECO:0000313" key="11">
    <source>
        <dbReference type="EMBL" id="MFC6388492.1"/>
    </source>
</evidence>
<comment type="function">
    <text evidence="9">Part of the Sec protein translocase complex. Interacts with the SecYEG preprotein conducting channel. SecDF uses the proton motive force (PMF) to complete protein translocation after the ATP-dependent function of SecA.</text>
</comment>
<feature type="transmembrane region" description="Helical" evidence="9">
    <location>
        <begin position="267"/>
        <end position="295"/>
    </location>
</feature>
<dbReference type="InterPro" id="IPR005665">
    <property type="entry name" value="SecF_bac"/>
</dbReference>
<dbReference type="InterPro" id="IPR022646">
    <property type="entry name" value="SecD/SecF_CS"/>
</dbReference>
<dbReference type="Pfam" id="PF02355">
    <property type="entry name" value="SecD_SecF_C"/>
    <property type="match status" value="1"/>
</dbReference>
<keyword evidence="2 9" id="KW-0813">Transport</keyword>
<evidence type="ECO:0000256" key="8">
    <source>
        <dbReference type="ARBA" id="ARBA00023136"/>
    </source>
</evidence>
<dbReference type="InterPro" id="IPR048634">
    <property type="entry name" value="SecD_SecF_C"/>
</dbReference>
<keyword evidence="4 9" id="KW-0812">Transmembrane</keyword>
<evidence type="ECO:0000256" key="5">
    <source>
        <dbReference type="ARBA" id="ARBA00022927"/>
    </source>
</evidence>
<keyword evidence="5 9" id="KW-0653">Protein transport</keyword>
<keyword evidence="7 9" id="KW-0811">Translocation</keyword>
<feature type="transmembrane region" description="Helical" evidence="9">
    <location>
        <begin position="163"/>
        <end position="185"/>
    </location>
</feature>
<dbReference type="Proteomes" id="UP001596237">
    <property type="component" value="Unassembled WGS sequence"/>
</dbReference>
<evidence type="ECO:0000256" key="3">
    <source>
        <dbReference type="ARBA" id="ARBA00022475"/>
    </source>
</evidence>
<keyword evidence="3 9" id="KW-1003">Cell membrane</keyword>
<dbReference type="PRINTS" id="PR01755">
    <property type="entry name" value="SECFTRNLCASE"/>
</dbReference>
<feature type="transmembrane region" description="Helical" evidence="9">
    <location>
        <begin position="21"/>
        <end position="46"/>
    </location>
</feature>
<dbReference type="PANTHER" id="PTHR30081">
    <property type="entry name" value="PROTEIN-EXPORT MEMBRANE PROTEIN SEC"/>
    <property type="match status" value="1"/>
</dbReference>
<feature type="domain" description="Protein export membrane protein SecD/SecF C-terminal" evidence="10">
    <location>
        <begin position="111"/>
        <end position="294"/>
    </location>
</feature>
<dbReference type="HAMAP" id="MF_01464_B">
    <property type="entry name" value="SecF_B"/>
    <property type="match status" value="1"/>
</dbReference>
<comment type="subcellular location">
    <subcellularLocation>
        <location evidence="1 9">Cell membrane</location>
        <topology evidence="1 9">Multi-pass membrane protein</topology>
    </subcellularLocation>
</comment>
<evidence type="ECO:0000313" key="12">
    <source>
        <dbReference type="Proteomes" id="UP001596237"/>
    </source>
</evidence>
<evidence type="ECO:0000256" key="4">
    <source>
        <dbReference type="ARBA" id="ARBA00022692"/>
    </source>
</evidence>
<dbReference type="RefSeq" id="WP_192281735.1">
    <property type="nucleotide sequence ID" value="NZ_JBHSTT010000012.1"/>
</dbReference>
<dbReference type="InterPro" id="IPR022813">
    <property type="entry name" value="SecD/SecF_arch_bac"/>
</dbReference>
<feature type="transmembrane region" description="Helical" evidence="9">
    <location>
        <begin position="136"/>
        <end position="156"/>
    </location>
</feature>
<keyword evidence="8 9" id="KW-0472">Membrane</keyword>